<organism evidence="2 3">
    <name type="scientific">Desulfurococcus amylolyticus (strain DSM 18924 / JCM 16383 / VKM B-2413 / 1221n)</name>
    <name type="common">Desulfurococcus kamchatkensis</name>
    <dbReference type="NCBI Taxonomy" id="490899"/>
    <lineage>
        <taxon>Archaea</taxon>
        <taxon>Thermoproteota</taxon>
        <taxon>Thermoprotei</taxon>
        <taxon>Desulfurococcales</taxon>
        <taxon>Desulfurococcaceae</taxon>
        <taxon>Desulfurococcus</taxon>
    </lineage>
</organism>
<dbReference type="AlphaFoldDB" id="B8D5X6"/>
<dbReference type="HOGENOM" id="CLU_2127729_0_0_2"/>
<reference evidence="2 3" key="1">
    <citation type="journal article" date="2009" name="J. Bacteriol.">
        <title>Complete genome sequence of the anaerobic, protein-degrading hyperthermophilic crenarchaeon Desulfurococcus kamchatkensis.</title>
        <authorList>
            <person name="Ravin N.V."/>
            <person name="Mardanov A.V."/>
            <person name="Beletsky A.V."/>
            <person name="Kublanov I.V."/>
            <person name="Kolganova T.V."/>
            <person name="Lebedinsky A.V."/>
            <person name="Chernyh N.A."/>
            <person name="Bonch-Osmolovskaya E.A."/>
            <person name="Skryabin K.G."/>
        </authorList>
    </citation>
    <scope>NUCLEOTIDE SEQUENCE [LARGE SCALE GENOMIC DNA]</scope>
    <source>
        <strain evidence="3">DSM 18924 / JCM 16383 / VKM B-2413 / 1221n</strain>
    </source>
</reference>
<dbReference type="KEGG" id="dka:DKAM_1181"/>
<dbReference type="GeneID" id="7171262"/>
<dbReference type="Proteomes" id="UP000006903">
    <property type="component" value="Chromosome"/>
</dbReference>
<feature type="compositionally biased region" description="Basic and acidic residues" evidence="1">
    <location>
        <begin position="72"/>
        <end position="86"/>
    </location>
</feature>
<dbReference type="STRING" id="490899.DKAM_1181"/>
<proteinExistence type="predicted"/>
<protein>
    <submittedName>
        <fullName evidence="2">YL1 domain containing protein</fullName>
    </submittedName>
</protein>
<dbReference type="RefSeq" id="WP_012608848.1">
    <property type="nucleotide sequence ID" value="NC_011766.1"/>
</dbReference>
<evidence type="ECO:0000313" key="2">
    <source>
        <dbReference type="EMBL" id="ACL11507.1"/>
    </source>
</evidence>
<feature type="compositionally biased region" description="Basic residues" evidence="1">
    <location>
        <begin position="87"/>
        <end position="114"/>
    </location>
</feature>
<dbReference type="eggNOG" id="arCOG05938">
    <property type="taxonomic scope" value="Archaea"/>
</dbReference>
<gene>
    <name evidence="2" type="ordered locus">DKAM_1181</name>
</gene>
<name>B8D5X6_DESA1</name>
<evidence type="ECO:0000313" key="3">
    <source>
        <dbReference type="Proteomes" id="UP000006903"/>
    </source>
</evidence>
<feature type="region of interest" description="Disordered" evidence="1">
    <location>
        <begin position="66"/>
        <end position="114"/>
    </location>
</feature>
<accession>B8D5X6</accession>
<dbReference type="EMBL" id="CP001140">
    <property type="protein sequence ID" value="ACL11507.1"/>
    <property type="molecule type" value="Genomic_DNA"/>
</dbReference>
<evidence type="ECO:0000256" key="1">
    <source>
        <dbReference type="SAM" id="MobiDB-lite"/>
    </source>
</evidence>
<sequence length="114" mass="13285">MLLFNENETEYEEDVALEEEMIEEEYEEEGKEVQIEQLKLLLDVTKTWRRILKGEASIEELAKIIPTQSSHGKHENIPKTAKETTGKKAKKKGGGKKRKTSKSKRKKSRKERKK</sequence>